<proteinExistence type="predicted"/>
<dbReference type="SMART" id="SM00421">
    <property type="entry name" value="HTH_LUXR"/>
    <property type="match status" value="1"/>
</dbReference>
<accession>A0A3M5TK33</accession>
<dbReference type="GO" id="GO:0003677">
    <property type="term" value="F:DNA binding"/>
    <property type="evidence" value="ECO:0007669"/>
    <property type="project" value="InterPro"/>
</dbReference>
<protein>
    <submittedName>
        <fullName evidence="2">LuxR family transcriptional regulator</fullName>
    </submittedName>
</protein>
<dbReference type="AlphaFoldDB" id="A0A3M5TK33"/>
<dbReference type="EMBL" id="RBPY01000101">
    <property type="protein sequence ID" value="RMO77101.1"/>
    <property type="molecule type" value="Genomic_DNA"/>
</dbReference>
<dbReference type="InterPro" id="IPR016032">
    <property type="entry name" value="Sig_transdc_resp-reg_C-effctor"/>
</dbReference>
<comment type="caution">
    <text evidence="2">The sequence shown here is derived from an EMBL/GenBank/DDBJ whole genome shotgun (WGS) entry which is preliminary data.</text>
</comment>
<evidence type="ECO:0000313" key="3">
    <source>
        <dbReference type="Proteomes" id="UP000281350"/>
    </source>
</evidence>
<organism evidence="2 3">
    <name type="scientific">Pseudomonas syringae pv. primulae</name>
    <dbReference type="NCBI Taxonomy" id="251707"/>
    <lineage>
        <taxon>Bacteria</taxon>
        <taxon>Pseudomonadati</taxon>
        <taxon>Pseudomonadota</taxon>
        <taxon>Gammaproteobacteria</taxon>
        <taxon>Pseudomonadales</taxon>
        <taxon>Pseudomonadaceae</taxon>
        <taxon>Pseudomonas</taxon>
    </lineage>
</organism>
<gene>
    <name evidence="2" type="ORF">ALQ36_100791</name>
</gene>
<dbReference type="InterPro" id="IPR000792">
    <property type="entry name" value="Tscrpt_reg_LuxR_C"/>
</dbReference>
<dbReference type="Pfam" id="PF00196">
    <property type="entry name" value="GerE"/>
    <property type="match status" value="1"/>
</dbReference>
<dbReference type="Proteomes" id="UP000281350">
    <property type="component" value="Unassembled WGS sequence"/>
</dbReference>
<dbReference type="InterPro" id="IPR036388">
    <property type="entry name" value="WH-like_DNA-bd_sf"/>
</dbReference>
<name>A0A3M5TK33_9PSED</name>
<evidence type="ECO:0000259" key="1">
    <source>
        <dbReference type="SMART" id="SM00421"/>
    </source>
</evidence>
<dbReference type="Gene3D" id="1.10.10.10">
    <property type="entry name" value="Winged helix-like DNA-binding domain superfamily/Winged helix DNA-binding domain"/>
    <property type="match status" value="1"/>
</dbReference>
<evidence type="ECO:0000313" key="2">
    <source>
        <dbReference type="EMBL" id="RMO77101.1"/>
    </source>
</evidence>
<dbReference type="SUPFAM" id="SSF46894">
    <property type="entry name" value="C-terminal effector domain of the bipartite response regulators"/>
    <property type="match status" value="1"/>
</dbReference>
<sequence>MTDDFMPNSLLPQIGRAIASIGSGHFSSMFHKLIVTQLAVDATHLSSLPQAWQTPPASAPTVFNETVTSARGTLLLNDSIHLYPAQASENFSCKISVFRALPAHEFSEEERRQLNDLSPLLFSILEKHVNALQLAMPGTESARTESFEERFHERLRETGLTLSERETQVCLGLLAGHTAIEQAERLALKVNTVGSYQRRAAIKLGISGRHSLMRWMYASSESNYSPC</sequence>
<reference evidence="2 3" key="1">
    <citation type="submission" date="2018-08" db="EMBL/GenBank/DDBJ databases">
        <title>Recombination of ecologically and evolutionarily significant loci maintains genetic cohesion in the Pseudomonas syringae species complex.</title>
        <authorList>
            <person name="Dillon M."/>
            <person name="Thakur S."/>
            <person name="Almeida R.N.D."/>
            <person name="Weir B.S."/>
            <person name="Guttman D.S."/>
        </authorList>
    </citation>
    <scope>NUCLEOTIDE SEQUENCE [LARGE SCALE GENOMIC DNA]</scope>
    <source>
        <strain evidence="2 3">ICMP 2732</strain>
    </source>
</reference>
<feature type="domain" description="HTH luxR-type" evidence="1">
    <location>
        <begin position="159"/>
        <end position="216"/>
    </location>
</feature>
<dbReference type="GO" id="GO:0006355">
    <property type="term" value="P:regulation of DNA-templated transcription"/>
    <property type="evidence" value="ECO:0007669"/>
    <property type="project" value="InterPro"/>
</dbReference>